<dbReference type="EMBL" id="CATOUU010000655">
    <property type="protein sequence ID" value="CAI9938446.1"/>
    <property type="molecule type" value="Genomic_DNA"/>
</dbReference>
<reference evidence="3 4" key="2">
    <citation type="submission" date="2024-07" db="EMBL/GenBank/DDBJ databases">
        <authorList>
            <person name="Akdeniz Z."/>
        </authorList>
    </citation>
    <scope>NUCLEOTIDE SEQUENCE [LARGE SCALE GENOMIC DNA]</scope>
</reference>
<protein>
    <submittedName>
        <fullName evidence="3">Hypothetical_protein</fullName>
    </submittedName>
</protein>
<dbReference type="EMBL" id="CAXDID020000285">
    <property type="protein sequence ID" value="CAL6070615.1"/>
    <property type="molecule type" value="Genomic_DNA"/>
</dbReference>
<evidence type="ECO:0000313" key="3">
    <source>
        <dbReference type="EMBL" id="CAL6070615.1"/>
    </source>
</evidence>
<sequence length="107" mass="12496">MLNFTDFKDFIKSNLQNDYIQLSVGLSLLISLYWGSNTILLINKVRLLVRGHSTFSQMFDNKCNKTYKEKDEHKYYCTGQKAILQIFEEGSFTFRYSSISSLSDKNI</sequence>
<keyword evidence="1" id="KW-0472">Membrane</keyword>
<evidence type="ECO:0000313" key="4">
    <source>
        <dbReference type="Proteomes" id="UP001642409"/>
    </source>
</evidence>
<dbReference type="Proteomes" id="UP001642409">
    <property type="component" value="Unassembled WGS sequence"/>
</dbReference>
<proteinExistence type="predicted"/>
<gene>
    <name evidence="2" type="ORF">HINF_LOCUS26091</name>
    <name evidence="3" type="ORF">HINF_LOCUS54632</name>
</gene>
<dbReference type="AlphaFoldDB" id="A0AA86PGB1"/>
<organism evidence="2">
    <name type="scientific">Hexamita inflata</name>
    <dbReference type="NCBI Taxonomy" id="28002"/>
    <lineage>
        <taxon>Eukaryota</taxon>
        <taxon>Metamonada</taxon>
        <taxon>Diplomonadida</taxon>
        <taxon>Hexamitidae</taxon>
        <taxon>Hexamitinae</taxon>
        <taxon>Hexamita</taxon>
    </lineage>
</organism>
<keyword evidence="4" id="KW-1185">Reference proteome</keyword>
<feature type="transmembrane region" description="Helical" evidence="1">
    <location>
        <begin position="20"/>
        <end position="42"/>
    </location>
</feature>
<reference evidence="2" key="1">
    <citation type="submission" date="2023-06" db="EMBL/GenBank/DDBJ databases">
        <authorList>
            <person name="Kurt Z."/>
        </authorList>
    </citation>
    <scope>NUCLEOTIDE SEQUENCE</scope>
</reference>
<keyword evidence="1" id="KW-0812">Transmembrane</keyword>
<name>A0AA86PGB1_9EUKA</name>
<keyword evidence="1" id="KW-1133">Transmembrane helix</keyword>
<evidence type="ECO:0000256" key="1">
    <source>
        <dbReference type="SAM" id="Phobius"/>
    </source>
</evidence>
<comment type="caution">
    <text evidence="2">The sequence shown here is derived from an EMBL/GenBank/DDBJ whole genome shotgun (WGS) entry which is preliminary data.</text>
</comment>
<accession>A0AA86PGB1</accession>
<evidence type="ECO:0000313" key="2">
    <source>
        <dbReference type="EMBL" id="CAI9938446.1"/>
    </source>
</evidence>